<comment type="caution">
    <text evidence="2">The sequence shown here is derived from an EMBL/GenBank/DDBJ whole genome shotgun (WGS) entry which is preliminary data.</text>
</comment>
<evidence type="ECO:0000256" key="1">
    <source>
        <dbReference type="SAM" id="MobiDB-lite"/>
    </source>
</evidence>
<keyword evidence="3" id="KW-1185">Reference proteome</keyword>
<feature type="region of interest" description="Disordered" evidence="1">
    <location>
        <begin position="47"/>
        <end position="68"/>
    </location>
</feature>
<accession>A0ABQ3VKS0</accession>
<gene>
    <name evidence="2" type="ORF">KSZ_44190</name>
</gene>
<name>A0ABQ3VKS0_9CHLR</name>
<feature type="compositionally biased region" description="Basic and acidic residues" evidence="1">
    <location>
        <begin position="59"/>
        <end position="68"/>
    </location>
</feature>
<evidence type="ECO:0000313" key="3">
    <source>
        <dbReference type="Proteomes" id="UP000635565"/>
    </source>
</evidence>
<dbReference type="EMBL" id="BNJJ01000012">
    <property type="protein sequence ID" value="GHO86413.1"/>
    <property type="molecule type" value="Genomic_DNA"/>
</dbReference>
<organism evidence="2 3">
    <name type="scientific">Dictyobacter formicarum</name>
    <dbReference type="NCBI Taxonomy" id="2778368"/>
    <lineage>
        <taxon>Bacteria</taxon>
        <taxon>Bacillati</taxon>
        <taxon>Chloroflexota</taxon>
        <taxon>Ktedonobacteria</taxon>
        <taxon>Ktedonobacterales</taxon>
        <taxon>Dictyobacteraceae</taxon>
        <taxon>Dictyobacter</taxon>
    </lineage>
</organism>
<protein>
    <submittedName>
        <fullName evidence="2">Uncharacterized protein</fullName>
    </submittedName>
</protein>
<proteinExistence type="predicted"/>
<dbReference type="Proteomes" id="UP000635565">
    <property type="component" value="Unassembled WGS sequence"/>
</dbReference>
<evidence type="ECO:0000313" key="2">
    <source>
        <dbReference type="EMBL" id="GHO86413.1"/>
    </source>
</evidence>
<reference evidence="2 3" key="1">
    <citation type="journal article" date="2021" name="Int. J. Syst. Evol. Microbiol.">
        <title>Reticulibacter mediterranei gen. nov., sp. nov., within the new family Reticulibacteraceae fam. nov., and Ktedonospora formicarum gen. nov., sp. nov., Ktedonobacter robiniae sp. nov., Dictyobacter formicarum sp. nov. and Dictyobacter arantiisoli sp. nov., belonging to the class Ktedonobacteria.</title>
        <authorList>
            <person name="Yabe S."/>
            <person name="Zheng Y."/>
            <person name="Wang C.M."/>
            <person name="Sakai Y."/>
            <person name="Abe K."/>
            <person name="Yokota A."/>
            <person name="Donadio S."/>
            <person name="Cavaletti L."/>
            <person name="Monciardini P."/>
        </authorList>
    </citation>
    <scope>NUCLEOTIDE SEQUENCE [LARGE SCALE GENOMIC DNA]</scope>
    <source>
        <strain evidence="2 3">SOSP1-9</strain>
    </source>
</reference>
<sequence>MRHTPVGFIDMWQSDASLYICTALFSFTQKYLVDKYKYADLCLRRNAPDPGGVKPGSAAEKRTEPWWG</sequence>